<organism evidence="2 4">
    <name type="scientific">Medicago truncatula</name>
    <name type="common">Barrel medic</name>
    <name type="synonym">Medicago tribuloides</name>
    <dbReference type="NCBI Taxonomy" id="3880"/>
    <lineage>
        <taxon>Eukaryota</taxon>
        <taxon>Viridiplantae</taxon>
        <taxon>Streptophyta</taxon>
        <taxon>Embryophyta</taxon>
        <taxon>Tracheophyta</taxon>
        <taxon>Spermatophyta</taxon>
        <taxon>Magnoliopsida</taxon>
        <taxon>eudicotyledons</taxon>
        <taxon>Gunneridae</taxon>
        <taxon>Pentapetalae</taxon>
        <taxon>rosids</taxon>
        <taxon>fabids</taxon>
        <taxon>Fabales</taxon>
        <taxon>Fabaceae</taxon>
        <taxon>Papilionoideae</taxon>
        <taxon>50 kb inversion clade</taxon>
        <taxon>NPAAA clade</taxon>
        <taxon>Hologalegina</taxon>
        <taxon>IRL clade</taxon>
        <taxon>Trifolieae</taxon>
        <taxon>Medicago</taxon>
    </lineage>
</organism>
<feature type="signal peptide" evidence="1">
    <location>
        <begin position="1"/>
        <end position="21"/>
    </location>
</feature>
<reference evidence="3" key="3">
    <citation type="submission" date="2015-04" db="UniProtKB">
        <authorList>
            <consortium name="EnsemblPlants"/>
        </authorList>
    </citation>
    <scope>IDENTIFICATION</scope>
    <source>
        <strain evidence="3">cv. Jemalong A17</strain>
    </source>
</reference>
<gene>
    <name evidence="2" type="ordered locus">MTR_5g032400</name>
</gene>
<evidence type="ECO:0000256" key="1">
    <source>
        <dbReference type="SAM" id="SignalP"/>
    </source>
</evidence>
<keyword evidence="4" id="KW-1185">Reference proteome</keyword>
<dbReference type="PaxDb" id="3880-AES96034"/>
<reference evidence="2 4" key="2">
    <citation type="journal article" date="2014" name="BMC Genomics">
        <title>An improved genome release (version Mt4.0) for the model legume Medicago truncatula.</title>
        <authorList>
            <person name="Tang H."/>
            <person name="Krishnakumar V."/>
            <person name="Bidwell S."/>
            <person name="Rosen B."/>
            <person name="Chan A."/>
            <person name="Zhou S."/>
            <person name="Gentzbittel L."/>
            <person name="Childs K.L."/>
            <person name="Yandell M."/>
            <person name="Gundlach H."/>
            <person name="Mayer K.F."/>
            <person name="Schwartz D.C."/>
            <person name="Town C.D."/>
        </authorList>
    </citation>
    <scope>GENOME REANNOTATION</scope>
    <source>
        <strain evidence="3 4">cv. Jemalong A17</strain>
    </source>
</reference>
<feature type="chain" id="PRO_5014573187" description="Transmembrane protein" evidence="1">
    <location>
        <begin position="22"/>
        <end position="103"/>
    </location>
</feature>
<dbReference type="EMBL" id="CM001221">
    <property type="protein sequence ID" value="AES96034.1"/>
    <property type="molecule type" value="Genomic_DNA"/>
</dbReference>
<sequence length="103" mass="11510">MSIANILISVALAEWLRRVPAKYMGFPRESSNLSGDVLPICFACSFIFEGSRDHNGCWLPVAFCLQSASFLASRTLGDAHVIIVDAILVHVRRKNYKVKKNKE</sequence>
<dbReference type="EnsemblPlants" id="AES96034">
    <property type="protein sequence ID" value="AES96034"/>
    <property type="gene ID" value="MTR_5g032400"/>
</dbReference>
<reference evidence="2 4" key="1">
    <citation type="journal article" date="2011" name="Nature">
        <title>The Medicago genome provides insight into the evolution of rhizobial symbioses.</title>
        <authorList>
            <person name="Young N.D."/>
            <person name="Debelle F."/>
            <person name="Oldroyd G.E."/>
            <person name="Geurts R."/>
            <person name="Cannon S.B."/>
            <person name="Udvardi M.K."/>
            <person name="Benedito V.A."/>
            <person name="Mayer K.F."/>
            <person name="Gouzy J."/>
            <person name="Schoof H."/>
            <person name="Van de Peer Y."/>
            <person name="Proost S."/>
            <person name="Cook D.R."/>
            <person name="Meyers B.C."/>
            <person name="Spannagl M."/>
            <person name="Cheung F."/>
            <person name="De Mita S."/>
            <person name="Krishnakumar V."/>
            <person name="Gundlach H."/>
            <person name="Zhou S."/>
            <person name="Mudge J."/>
            <person name="Bharti A.K."/>
            <person name="Murray J.D."/>
            <person name="Naoumkina M.A."/>
            <person name="Rosen B."/>
            <person name="Silverstein K.A."/>
            <person name="Tang H."/>
            <person name="Rombauts S."/>
            <person name="Zhao P.X."/>
            <person name="Zhou P."/>
            <person name="Barbe V."/>
            <person name="Bardou P."/>
            <person name="Bechner M."/>
            <person name="Bellec A."/>
            <person name="Berger A."/>
            <person name="Berges H."/>
            <person name="Bidwell S."/>
            <person name="Bisseling T."/>
            <person name="Choisne N."/>
            <person name="Couloux A."/>
            <person name="Denny R."/>
            <person name="Deshpande S."/>
            <person name="Dai X."/>
            <person name="Doyle J.J."/>
            <person name="Dudez A.M."/>
            <person name="Farmer A.D."/>
            <person name="Fouteau S."/>
            <person name="Franken C."/>
            <person name="Gibelin C."/>
            <person name="Gish J."/>
            <person name="Goldstein S."/>
            <person name="Gonzalez A.J."/>
            <person name="Green P.J."/>
            <person name="Hallab A."/>
            <person name="Hartog M."/>
            <person name="Hua A."/>
            <person name="Humphray S.J."/>
            <person name="Jeong D.H."/>
            <person name="Jing Y."/>
            <person name="Jocker A."/>
            <person name="Kenton S.M."/>
            <person name="Kim D.J."/>
            <person name="Klee K."/>
            <person name="Lai H."/>
            <person name="Lang C."/>
            <person name="Lin S."/>
            <person name="Macmil S.L."/>
            <person name="Magdelenat G."/>
            <person name="Matthews L."/>
            <person name="McCorrison J."/>
            <person name="Monaghan E.L."/>
            <person name="Mun J.H."/>
            <person name="Najar F.Z."/>
            <person name="Nicholson C."/>
            <person name="Noirot C."/>
            <person name="O'Bleness M."/>
            <person name="Paule C.R."/>
            <person name="Poulain J."/>
            <person name="Prion F."/>
            <person name="Qin B."/>
            <person name="Qu C."/>
            <person name="Retzel E.F."/>
            <person name="Riddle C."/>
            <person name="Sallet E."/>
            <person name="Samain S."/>
            <person name="Samson N."/>
            <person name="Sanders I."/>
            <person name="Saurat O."/>
            <person name="Scarpelli C."/>
            <person name="Schiex T."/>
            <person name="Segurens B."/>
            <person name="Severin A.J."/>
            <person name="Sherrier D.J."/>
            <person name="Shi R."/>
            <person name="Sims S."/>
            <person name="Singer S.R."/>
            <person name="Sinharoy S."/>
            <person name="Sterck L."/>
            <person name="Viollet A."/>
            <person name="Wang B.B."/>
            <person name="Wang K."/>
            <person name="Wang M."/>
            <person name="Wang X."/>
            <person name="Warfsmann J."/>
            <person name="Weissenbach J."/>
            <person name="White D.D."/>
            <person name="White J.D."/>
            <person name="Wiley G.B."/>
            <person name="Wincker P."/>
            <person name="Xing Y."/>
            <person name="Yang L."/>
            <person name="Yao Z."/>
            <person name="Ying F."/>
            <person name="Zhai J."/>
            <person name="Zhou L."/>
            <person name="Zuber A."/>
            <person name="Denarie J."/>
            <person name="Dixon R.A."/>
            <person name="May G.D."/>
            <person name="Schwartz D.C."/>
            <person name="Rogers J."/>
            <person name="Quetier F."/>
            <person name="Town C.D."/>
            <person name="Roe B.A."/>
        </authorList>
    </citation>
    <scope>NUCLEOTIDE SEQUENCE [LARGE SCALE GENOMIC DNA]</scope>
    <source>
        <strain evidence="2">A17</strain>
        <strain evidence="3 4">cv. Jemalong A17</strain>
    </source>
</reference>
<keyword evidence="1" id="KW-0732">Signal</keyword>
<proteinExistence type="predicted"/>
<protein>
    <recommendedName>
        <fullName evidence="5">Transmembrane protein</fullName>
    </recommendedName>
</protein>
<dbReference type="AlphaFoldDB" id="G7JXP9"/>
<evidence type="ECO:0000313" key="4">
    <source>
        <dbReference type="Proteomes" id="UP000002051"/>
    </source>
</evidence>
<accession>G7JXP9</accession>
<dbReference type="HOGENOM" id="CLU_2267761_0_0_1"/>
<evidence type="ECO:0008006" key="5">
    <source>
        <dbReference type="Google" id="ProtNLM"/>
    </source>
</evidence>
<name>G7JXP9_MEDTR</name>
<evidence type="ECO:0000313" key="3">
    <source>
        <dbReference type="EnsemblPlants" id="AES96034"/>
    </source>
</evidence>
<dbReference type="Proteomes" id="UP000002051">
    <property type="component" value="Chromosome 5"/>
</dbReference>
<evidence type="ECO:0000313" key="2">
    <source>
        <dbReference type="EMBL" id="AES96034.1"/>
    </source>
</evidence>